<dbReference type="Proteomes" id="UP000006729">
    <property type="component" value="Chromosome 5"/>
</dbReference>
<reference evidence="1 2" key="1">
    <citation type="journal article" date="2006" name="Science">
        <title>The genome of black cottonwood, Populus trichocarpa (Torr. &amp; Gray).</title>
        <authorList>
            <person name="Tuskan G.A."/>
            <person name="Difazio S."/>
            <person name="Jansson S."/>
            <person name="Bohlmann J."/>
            <person name="Grigoriev I."/>
            <person name="Hellsten U."/>
            <person name="Putnam N."/>
            <person name="Ralph S."/>
            <person name="Rombauts S."/>
            <person name="Salamov A."/>
            <person name="Schein J."/>
            <person name="Sterck L."/>
            <person name="Aerts A."/>
            <person name="Bhalerao R.R."/>
            <person name="Bhalerao R.P."/>
            <person name="Blaudez D."/>
            <person name="Boerjan W."/>
            <person name="Brun A."/>
            <person name="Brunner A."/>
            <person name="Busov V."/>
            <person name="Campbell M."/>
            <person name="Carlson J."/>
            <person name="Chalot M."/>
            <person name="Chapman J."/>
            <person name="Chen G.L."/>
            <person name="Cooper D."/>
            <person name="Coutinho P.M."/>
            <person name="Couturier J."/>
            <person name="Covert S."/>
            <person name="Cronk Q."/>
            <person name="Cunningham R."/>
            <person name="Davis J."/>
            <person name="Degroeve S."/>
            <person name="Dejardin A."/>
            <person name="Depamphilis C."/>
            <person name="Detter J."/>
            <person name="Dirks B."/>
            <person name="Dubchak I."/>
            <person name="Duplessis S."/>
            <person name="Ehlting J."/>
            <person name="Ellis B."/>
            <person name="Gendler K."/>
            <person name="Goodstein D."/>
            <person name="Gribskov M."/>
            <person name="Grimwood J."/>
            <person name="Groover A."/>
            <person name="Gunter L."/>
            <person name="Hamberger B."/>
            <person name="Heinze B."/>
            <person name="Helariutta Y."/>
            <person name="Henrissat B."/>
            <person name="Holligan D."/>
            <person name="Holt R."/>
            <person name="Huang W."/>
            <person name="Islam-Faridi N."/>
            <person name="Jones S."/>
            <person name="Jones-Rhoades M."/>
            <person name="Jorgensen R."/>
            <person name="Joshi C."/>
            <person name="Kangasjarvi J."/>
            <person name="Karlsson J."/>
            <person name="Kelleher C."/>
            <person name="Kirkpatrick R."/>
            <person name="Kirst M."/>
            <person name="Kohler A."/>
            <person name="Kalluri U."/>
            <person name="Larimer F."/>
            <person name="Leebens-Mack J."/>
            <person name="Leple J.C."/>
            <person name="Locascio P."/>
            <person name="Lou Y."/>
            <person name="Lucas S."/>
            <person name="Martin F."/>
            <person name="Montanini B."/>
            <person name="Napoli C."/>
            <person name="Nelson D.R."/>
            <person name="Nelson C."/>
            <person name="Nieminen K."/>
            <person name="Nilsson O."/>
            <person name="Pereda V."/>
            <person name="Peter G."/>
            <person name="Philippe R."/>
            <person name="Pilate G."/>
            <person name="Poliakov A."/>
            <person name="Razumovskaya J."/>
            <person name="Richardson P."/>
            <person name="Rinaldi C."/>
            <person name="Ritland K."/>
            <person name="Rouze P."/>
            <person name="Ryaboy D."/>
            <person name="Schmutz J."/>
            <person name="Schrader J."/>
            <person name="Segerman B."/>
            <person name="Shin H."/>
            <person name="Siddiqui A."/>
            <person name="Sterky F."/>
            <person name="Terry A."/>
            <person name="Tsai C.J."/>
            <person name="Uberbacher E."/>
            <person name="Unneberg P."/>
            <person name="Vahala J."/>
            <person name="Wall K."/>
            <person name="Wessler S."/>
            <person name="Yang G."/>
            <person name="Yin T."/>
            <person name="Douglas C."/>
            <person name="Marra M."/>
            <person name="Sandberg G."/>
            <person name="Van de Peer Y."/>
            <person name="Rokhsar D."/>
        </authorList>
    </citation>
    <scope>NUCLEOTIDE SEQUENCE [LARGE SCALE GENOMIC DNA]</scope>
    <source>
        <strain evidence="2">cv. Nisqually</strain>
    </source>
</reference>
<dbReference type="EMBL" id="CM009294">
    <property type="protein sequence ID" value="PNT38763.1"/>
    <property type="molecule type" value="Genomic_DNA"/>
</dbReference>
<proteinExistence type="predicted"/>
<accession>A0A2K2AMK9</accession>
<name>A0A2K2AMK9_POPTR</name>
<organism evidence="1 2">
    <name type="scientific">Populus trichocarpa</name>
    <name type="common">Western balsam poplar</name>
    <name type="synonym">Populus balsamifera subsp. trichocarpa</name>
    <dbReference type="NCBI Taxonomy" id="3694"/>
    <lineage>
        <taxon>Eukaryota</taxon>
        <taxon>Viridiplantae</taxon>
        <taxon>Streptophyta</taxon>
        <taxon>Embryophyta</taxon>
        <taxon>Tracheophyta</taxon>
        <taxon>Spermatophyta</taxon>
        <taxon>Magnoliopsida</taxon>
        <taxon>eudicotyledons</taxon>
        <taxon>Gunneridae</taxon>
        <taxon>Pentapetalae</taxon>
        <taxon>rosids</taxon>
        <taxon>fabids</taxon>
        <taxon>Malpighiales</taxon>
        <taxon>Salicaceae</taxon>
        <taxon>Saliceae</taxon>
        <taxon>Populus</taxon>
    </lineage>
</organism>
<evidence type="ECO:0000313" key="2">
    <source>
        <dbReference type="Proteomes" id="UP000006729"/>
    </source>
</evidence>
<protein>
    <submittedName>
        <fullName evidence="1">Uncharacterized protein</fullName>
    </submittedName>
</protein>
<gene>
    <name evidence="1" type="ORF">POPTR_005G255700</name>
</gene>
<keyword evidence="2" id="KW-1185">Reference proteome</keyword>
<dbReference type="InParanoid" id="A0A2K2AMK9"/>
<dbReference type="AlphaFoldDB" id="A0A2K2AMK9"/>
<evidence type="ECO:0000313" key="1">
    <source>
        <dbReference type="EMBL" id="PNT38763.1"/>
    </source>
</evidence>
<sequence>MVLGTSFQNIRKTLDFVVSFPVVVYTEIPGNQSKHELVLLLLTDKNNSAGHGHIRGVLDIVVTTGDDSVVIAVVVRQR</sequence>